<gene>
    <name evidence="1" type="ORF">DILT_LOCUS7261</name>
</gene>
<dbReference type="AlphaFoldDB" id="A0A3P7LDP5"/>
<dbReference type="EMBL" id="UYRU01051424">
    <property type="protein sequence ID" value="VDN11430.1"/>
    <property type="molecule type" value="Genomic_DNA"/>
</dbReference>
<name>A0A3P7LDP5_DIBLA</name>
<protein>
    <submittedName>
        <fullName evidence="1">Uncharacterized protein</fullName>
    </submittedName>
</protein>
<organism evidence="1 2">
    <name type="scientific">Dibothriocephalus latus</name>
    <name type="common">Fish tapeworm</name>
    <name type="synonym">Diphyllobothrium latum</name>
    <dbReference type="NCBI Taxonomy" id="60516"/>
    <lineage>
        <taxon>Eukaryota</taxon>
        <taxon>Metazoa</taxon>
        <taxon>Spiralia</taxon>
        <taxon>Lophotrochozoa</taxon>
        <taxon>Platyhelminthes</taxon>
        <taxon>Cestoda</taxon>
        <taxon>Eucestoda</taxon>
        <taxon>Diphyllobothriidea</taxon>
        <taxon>Diphyllobothriidae</taxon>
        <taxon>Dibothriocephalus</taxon>
    </lineage>
</organism>
<dbReference type="Gene3D" id="3.40.50.2060">
    <property type="match status" value="1"/>
</dbReference>
<dbReference type="InterPro" id="IPR043154">
    <property type="entry name" value="Sec-1-like_dom1"/>
</dbReference>
<proteinExistence type="predicted"/>
<dbReference type="InterPro" id="IPR036045">
    <property type="entry name" value="Sec1-like_sf"/>
</dbReference>
<evidence type="ECO:0000313" key="2">
    <source>
        <dbReference type="Proteomes" id="UP000281553"/>
    </source>
</evidence>
<keyword evidence="2" id="KW-1185">Reference proteome</keyword>
<reference evidence="1 2" key="1">
    <citation type="submission" date="2018-11" db="EMBL/GenBank/DDBJ databases">
        <authorList>
            <consortium name="Pathogen Informatics"/>
        </authorList>
    </citation>
    <scope>NUCLEOTIDE SEQUENCE [LARGE SCALE GENOMIC DNA]</scope>
</reference>
<accession>A0A3P7LDP5</accession>
<evidence type="ECO:0000313" key="1">
    <source>
        <dbReference type="EMBL" id="VDN11430.1"/>
    </source>
</evidence>
<dbReference type="SUPFAM" id="SSF56815">
    <property type="entry name" value="Sec1/munc18-like (SM) proteins"/>
    <property type="match status" value="1"/>
</dbReference>
<sequence>MNSKIKSQTLKQMELVLSKLPGDKCMLVDPNLIRPLDRATSMKFLSALSVCKVYKIQQLPPEASFSRLVYVIPPSMRALEVIFNHAEVDRQNNIKRTRLVVFVPKQVSFKSSSTFHTSIFSRILRDTRQPSRNLNTTRRIL</sequence>
<dbReference type="OrthoDB" id="10262528at2759"/>
<dbReference type="Proteomes" id="UP000281553">
    <property type="component" value="Unassembled WGS sequence"/>
</dbReference>